<dbReference type="KEGG" id="vg:54991617"/>
<evidence type="ECO:0000313" key="1">
    <source>
        <dbReference type="EMBL" id="AWD92482.1"/>
    </source>
</evidence>
<dbReference type="GeneID" id="54991617"/>
<dbReference type="InterPro" id="IPR057548">
    <property type="entry name" value="S-AdoMet_lyase-like"/>
</dbReference>
<dbReference type="EMBL" id="MH059637">
    <property type="protein sequence ID" value="AWD92482.1"/>
    <property type="molecule type" value="Genomic_DNA"/>
</dbReference>
<dbReference type="RefSeq" id="YP_009801063.1">
    <property type="nucleotide sequence ID" value="NC_047963.1"/>
</dbReference>
<dbReference type="Pfam" id="PF23780">
    <property type="entry name" value="S-AdoMet_lyase"/>
    <property type="match status" value="1"/>
</dbReference>
<protein>
    <submittedName>
        <fullName evidence="1">Uncharacterized protein</fullName>
    </submittedName>
</protein>
<keyword evidence="2" id="KW-1185">Reference proteome</keyword>
<accession>A0A2S1GT02</accession>
<evidence type="ECO:0000313" key="2">
    <source>
        <dbReference type="Proteomes" id="UP000246166"/>
    </source>
</evidence>
<sequence>MVYLSAFRNERSEYENNKKHSNLVSWLQSQAFDRGNDFKVVSASLTGSHHERGQAVTSVERTIQVQVSDWAFVEVIAKHAHLWYQQEAVMVVATQTHSAMFINMSSRVAGLFPQTIVRLDCSDIVGTLTEVQHRALDDHEAWTIDQHGKVWVTVPNDAPEAPNTAPSVAYVNANHDDLDADSITCCYDIVMDSLHHLYNTEEEISEQLGTSVFGLIEALQTAKGLVK</sequence>
<reference evidence="2" key="1">
    <citation type="submission" date="2018-03" db="EMBL/GenBank/DDBJ databases">
        <title>Phage therapy in agriculture - a green tech approach to combat plant pathogenic bacteria.</title>
        <authorList>
            <person name="Carstens A.B."/>
            <person name="Djurhuus A.M."/>
            <person name="Hansen L.H."/>
        </authorList>
    </citation>
    <scope>NUCLEOTIDE SEQUENCE [LARGE SCALE GENOMIC DNA]</scope>
</reference>
<dbReference type="Proteomes" id="UP000246166">
    <property type="component" value="Segment"/>
</dbReference>
<proteinExistence type="predicted"/>
<organism evidence="1 2">
    <name type="scientific">Pectobacterium phage Jarilo</name>
    <dbReference type="NCBI Taxonomy" id="2163634"/>
    <lineage>
        <taxon>Viruses</taxon>
        <taxon>Duplodnaviria</taxon>
        <taxon>Heunggongvirae</taxon>
        <taxon>Uroviricota</taxon>
        <taxon>Caudoviricetes</taxon>
        <taxon>Autographivirales</taxon>
        <taxon>Autotranscriptaviridae</taxon>
        <taxon>Studiervirinae</taxon>
        <taxon>Jarilovirus</taxon>
        <taxon>Jarilovirus jarilo</taxon>
    </lineage>
</organism>
<name>A0A2S1GT02_9CAUD</name>